<accession>A0ABP7WNW6</accession>
<comment type="caution">
    <text evidence="7">The sequence shown here is derived from an EMBL/GenBank/DDBJ whole genome shotgun (WGS) entry which is preliminary data.</text>
</comment>
<organism evidence="7 8">
    <name type="scientific">Mucilaginibacter panaciglaebae</name>
    <dbReference type="NCBI Taxonomy" id="502331"/>
    <lineage>
        <taxon>Bacteria</taxon>
        <taxon>Pseudomonadati</taxon>
        <taxon>Bacteroidota</taxon>
        <taxon>Sphingobacteriia</taxon>
        <taxon>Sphingobacteriales</taxon>
        <taxon>Sphingobacteriaceae</taxon>
        <taxon>Mucilaginibacter</taxon>
    </lineage>
</organism>
<evidence type="ECO:0000256" key="2">
    <source>
        <dbReference type="ARBA" id="ARBA00023110"/>
    </source>
</evidence>
<dbReference type="PROSITE" id="PS51257">
    <property type="entry name" value="PROKAR_LIPOPROTEIN"/>
    <property type="match status" value="1"/>
</dbReference>
<dbReference type="Proteomes" id="UP001500841">
    <property type="component" value="Unassembled WGS sequence"/>
</dbReference>
<dbReference type="Pfam" id="PF00254">
    <property type="entry name" value="FKBP_C"/>
    <property type="match status" value="1"/>
</dbReference>
<comment type="catalytic activity">
    <reaction evidence="1 4 5">
        <text>[protein]-peptidylproline (omega=180) = [protein]-peptidylproline (omega=0)</text>
        <dbReference type="Rhea" id="RHEA:16237"/>
        <dbReference type="Rhea" id="RHEA-COMP:10747"/>
        <dbReference type="Rhea" id="RHEA-COMP:10748"/>
        <dbReference type="ChEBI" id="CHEBI:83833"/>
        <dbReference type="ChEBI" id="CHEBI:83834"/>
        <dbReference type="EC" id="5.2.1.8"/>
    </reaction>
</comment>
<dbReference type="EC" id="5.2.1.8" evidence="5"/>
<evidence type="ECO:0000259" key="6">
    <source>
        <dbReference type="PROSITE" id="PS50059"/>
    </source>
</evidence>
<evidence type="ECO:0000313" key="7">
    <source>
        <dbReference type="EMBL" id="GAA4091883.1"/>
    </source>
</evidence>
<dbReference type="Gene3D" id="3.10.50.40">
    <property type="match status" value="1"/>
</dbReference>
<evidence type="ECO:0000256" key="3">
    <source>
        <dbReference type="ARBA" id="ARBA00023235"/>
    </source>
</evidence>
<feature type="domain" description="PPIase FKBP-type" evidence="6">
    <location>
        <begin position="77"/>
        <end position="171"/>
    </location>
</feature>
<reference evidence="8" key="1">
    <citation type="journal article" date="2019" name="Int. J. Syst. Evol. Microbiol.">
        <title>The Global Catalogue of Microorganisms (GCM) 10K type strain sequencing project: providing services to taxonomists for standard genome sequencing and annotation.</title>
        <authorList>
            <consortium name="The Broad Institute Genomics Platform"/>
            <consortium name="The Broad Institute Genome Sequencing Center for Infectious Disease"/>
            <person name="Wu L."/>
            <person name="Ma J."/>
        </authorList>
    </citation>
    <scope>NUCLEOTIDE SEQUENCE [LARGE SCALE GENOMIC DNA]</scope>
    <source>
        <strain evidence="8">JCM 17085</strain>
    </source>
</reference>
<evidence type="ECO:0000256" key="4">
    <source>
        <dbReference type="PROSITE-ProRule" id="PRU00277"/>
    </source>
</evidence>
<gene>
    <name evidence="7" type="ORF">GCM10022392_12330</name>
</gene>
<dbReference type="PROSITE" id="PS50059">
    <property type="entry name" value="FKBP_PPIASE"/>
    <property type="match status" value="1"/>
</dbReference>
<dbReference type="InterPro" id="IPR046357">
    <property type="entry name" value="PPIase_dom_sf"/>
</dbReference>
<comment type="similarity">
    <text evidence="5">Belongs to the FKBP-type PPIase family.</text>
</comment>
<keyword evidence="8" id="KW-1185">Reference proteome</keyword>
<dbReference type="InterPro" id="IPR001179">
    <property type="entry name" value="PPIase_FKBP_dom"/>
</dbReference>
<evidence type="ECO:0000313" key="8">
    <source>
        <dbReference type="Proteomes" id="UP001500841"/>
    </source>
</evidence>
<sequence length="172" mass="18651">MNRATVIILFLLAGLASCKKDLLGSVEGYKAQAHKDDKIIADYLAANPSLVATKIDTSGVYYIIEQPGTGNDLFTNSTQVTVGYTGKLLSTQQIFTQTNNFHPTFVLSQVIKGWQLGLPFGKKGGIIRLLIPSRYAYGPSPQPLVGREFGLKGGLPANAVLDFEITLYDIIN</sequence>
<name>A0ABP7WNW6_9SPHI</name>
<keyword evidence="3 4" id="KW-0413">Isomerase</keyword>
<dbReference type="InterPro" id="IPR050689">
    <property type="entry name" value="FKBP-type_PPIase"/>
</dbReference>
<evidence type="ECO:0000256" key="1">
    <source>
        <dbReference type="ARBA" id="ARBA00000971"/>
    </source>
</evidence>
<evidence type="ECO:0000256" key="5">
    <source>
        <dbReference type="RuleBase" id="RU003915"/>
    </source>
</evidence>
<dbReference type="PANTHER" id="PTHR10516:SF443">
    <property type="entry name" value="FK506-BINDING PROTEIN 59-RELATED"/>
    <property type="match status" value="1"/>
</dbReference>
<protein>
    <recommendedName>
        <fullName evidence="5">Peptidyl-prolyl cis-trans isomerase</fullName>
        <ecNumber evidence="5">5.2.1.8</ecNumber>
    </recommendedName>
</protein>
<dbReference type="RefSeq" id="WP_345101879.1">
    <property type="nucleotide sequence ID" value="NZ_BAABCV010000004.1"/>
</dbReference>
<dbReference type="SUPFAM" id="SSF54534">
    <property type="entry name" value="FKBP-like"/>
    <property type="match status" value="1"/>
</dbReference>
<dbReference type="EMBL" id="BAABCV010000004">
    <property type="protein sequence ID" value="GAA4091883.1"/>
    <property type="molecule type" value="Genomic_DNA"/>
</dbReference>
<keyword evidence="2 4" id="KW-0697">Rotamase</keyword>
<proteinExistence type="inferred from homology"/>
<dbReference type="PANTHER" id="PTHR10516">
    <property type="entry name" value="PEPTIDYL-PROLYL CIS-TRANS ISOMERASE"/>
    <property type="match status" value="1"/>
</dbReference>